<dbReference type="PANTHER" id="PTHR22597">
    <property type="entry name" value="POLYCOMB GROUP PROTEIN"/>
    <property type="match status" value="1"/>
</dbReference>
<dbReference type="PANTHER" id="PTHR22597:SF3">
    <property type="entry name" value="CHROMATIN STRUCTURE-REMODELING COMPLEX SUBUNIT RSC7"/>
    <property type="match status" value="1"/>
</dbReference>
<dbReference type="GeneID" id="25039072"/>
<dbReference type="GO" id="GO:0016586">
    <property type="term" value="C:RSC-type complex"/>
    <property type="evidence" value="ECO:0007669"/>
    <property type="project" value="EnsemblFungi"/>
</dbReference>
<keyword evidence="5" id="KW-1185">Reference proteome</keyword>
<evidence type="ECO:0000256" key="2">
    <source>
        <dbReference type="ARBA" id="ARBA00023163"/>
    </source>
</evidence>
<gene>
    <name evidence="4" type="ORF">SPOG_04759</name>
</gene>
<dbReference type="GO" id="GO:0031490">
    <property type="term" value="F:chromatin DNA binding"/>
    <property type="evidence" value="ECO:0007669"/>
    <property type="project" value="TreeGrafter"/>
</dbReference>
<evidence type="ECO:0000313" key="5">
    <source>
        <dbReference type="Proteomes" id="UP000015464"/>
    </source>
</evidence>
<dbReference type="EMBL" id="KE546990">
    <property type="protein sequence ID" value="EPY52102.1"/>
    <property type="molecule type" value="Genomic_DNA"/>
</dbReference>
<dbReference type="Proteomes" id="UP000015464">
    <property type="component" value="Unassembled WGS sequence"/>
</dbReference>
<dbReference type="HOGENOM" id="CLU_022149_2_1_1"/>
<evidence type="ECO:0000256" key="1">
    <source>
        <dbReference type="ARBA" id="ARBA00023015"/>
    </source>
</evidence>
<reference evidence="4 5" key="1">
    <citation type="journal article" date="2011" name="Science">
        <title>Comparative functional genomics of the fission yeasts.</title>
        <authorList>
            <person name="Rhind N."/>
            <person name="Chen Z."/>
            <person name="Yassour M."/>
            <person name="Thompson D.A."/>
            <person name="Haas B.J."/>
            <person name="Habib N."/>
            <person name="Wapinski I."/>
            <person name="Roy S."/>
            <person name="Lin M.F."/>
            <person name="Heiman D.I."/>
            <person name="Young S.K."/>
            <person name="Furuya K."/>
            <person name="Guo Y."/>
            <person name="Pidoux A."/>
            <person name="Chen H.M."/>
            <person name="Robbertse B."/>
            <person name="Goldberg J.M."/>
            <person name="Aoki K."/>
            <person name="Bayne E.H."/>
            <person name="Berlin A.M."/>
            <person name="Desjardins C.A."/>
            <person name="Dobbs E."/>
            <person name="Dukaj L."/>
            <person name="Fan L."/>
            <person name="FitzGerald M.G."/>
            <person name="French C."/>
            <person name="Gujja S."/>
            <person name="Hansen K."/>
            <person name="Keifenheim D."/>
            <person name="Levin J.Z."/>
            <person name="Mosher R.A."/>
            <person name="Mueller C.A."/>
            <person name="Pfiffner J."/>
            <person name="Priest M."/>
            <person name="Russ C."/>
            <person name="Smialowska A."/>
            <person name="Swoboda P."/>
            <person name="Sykes S.M."/>
            <person name="Vaughn M."/>
            <person name="Vengrova S."/>
            <person name="Yoder R."/>
            <person name="Zeng Q."/>
            <person name="Allshire R."/>
            <person name="Baulcombe D."/>
            <person name="Birren B.W."/>
            <person name="Brown W."/>
            <person name="Ekwall K."/>
            <person name="Kellis M."/>
            <person name="Leatherwood J."/>
            <person name="Levin H."/>
            <person name="Margalit H."/>
            <person name="Martienssen R."/>
            <person name="Nieduszynski C.A."/>
            <person name="Spatafora J.W."/>
            <person name="Friedman N."/>
            <person name="Dalgaard J.Z."/>
            <person name="Baumann P."/>
            <person name="Niki H."/>
            <person name="Regev A."/>
            <person name="Nusbaum C."/>
        </authorList>
    </citation>
    <scope>NUCLEOTIDE SEQUENCE [LARGE SCALE GENOMIC DNA]</scope>
    <source>
        <strain evidence="5">OY26 / ATCC MYA-4695 / CBS 11777 / NBRC 106824 / NRRL Y48691</strain>
    </source>
</reference>
<accession>S9X4U3</accession>
<dbReference type="STRING" id="653667.S9X4U3"/>
<dbReference type="AlphaFoldDB" id="S9X4U3"/>
<dbReference type="InterPro" id="IPR013933">
    <property type="entry name" value="CRC_Rsc7/Swp82"/>
</dbReference>
<sequence>MESPIGSDQSTPTNPTVNSKKRRGRPPKGSYAAFGSDDEDDDEYYGGRSRRRTNRAPRPKVATQSSGSTVVPKDLYTHRATLEDDELNFGVVDPEGEKKVNELGYLNGGREYRCRTFTCLGRGSRLYMLSTEPARAMGYRDSYLLFLKHRSLHKIIVDDAEKWDLIERNIIPHSYKGRAVGIVAARSIFREFGAKIIVGGRRIVDDYWEGEFRARGFKEGELADPDDKLPPPGMPYNRNQYVAWHGASAVYHSQPSFEAQLPSAVRKRKKDPPKDATWLFQHAKATSAYNNDITKNIARKQATGCFEPHTNLLHVFQNSQPSRTEWTQVTSNQEGYITPKMDVLVALNPDIAPQVSLINVPSSVLASCPPHIQDAIRRRQDQELLQARLNGALCSFYKEPN</sequence>
<feature type="region of interest" description="Disordered" evidence="3">
    <location>
        <begin position="1"/>
        <end position="70"/>
    </location>
</feature>
<keyword evidence="1" id="KW-0805">Transcription regulation</keyword>
<evidence type="ECO:0000313" key="4">
    <source>
        <dbReference type="EMBL" id="EPY52102.1"/>
    </source>
</evidence>
<keyword evidence="2" id="KW-0804">Transcription</keyword>
<proteinExistence type="predicted"/>
<dbReference type="RefSeq" id="XP_013023485.1">
    <property type="nucleotide sequence ID" value="XM_013168031.1"/>
</dbReference>
<dbReference type="eggNOG" id="ENOG502QW07">
    <property type="taxonomic scope" value="Eukaryota"/>
</dbReference>
<protein>
    <submittedName>
        <fullName evidence="4">RSC complex subunit Rsc7</fullName>
    </submittedName>
</protein>
<organism evidence="4 5">
    <name type="scientific">Schizosaccharomyces cryophilus (strain OY26 / ATCC MYA-4695 / CBS 11777 / NBRC 106824 / NRRL Y48691)</name>
    <name type="common">Fission yeast</name>
    <dbReference type="NCBI Taxonomy" id="653667"/>
    <lineage>
        <taxon>Eukaryota</taxon>
        <taxon>Fungi</taxon>
        <taxon>Dikarya</taxon>
        <taxon>Ascomycota</taxon>
        <taxon>Taphrinomycotina</taxon>
        <taxon>Schizosaccharomycetes</taxon>
        <taxon>Schizosaccharomycetales</taxon>
        <taxon>Schizosaccharomycetaceae</taxon>
        <taxon>Schizosaccharomyces</taxon>
    </lineage>
</organism>
<dbReference type="Pfam" id="PF08624">
    <property type="entry name" value="CRC_subunit"/>
    <property type="match status" value="1"/>
</dbReference>
<feature type="compositionally biased region" description="Polar residues" evidence="3">
    <location>
        <begin position="1"/>
        <end position="18"/>
    </location>
</feature>
<feature type="compositionally biased region" description="Basic residues" evidence="3">
    <location>
        <begin position="48"/>
        <end position="58"/>
    </location>
</feature>
<dbReference type="OMA" id="CRTFTCL"/>
<name>S9X4U3_SCHCR</name>
<dbReference type="OrthoDB" id="5598844at2759"/>
<evidence type="ECO:0000256" key="3">
    <source>
        <dbReference type="SAM" id="MobiDB-lite"/>
    </source>
</evidence>